<comment type="caution">
    <text evidence="1">The sequence shown here is derived from an EMBL/GenBank/DDBJ whole genome shotgun (WGS) entry which is preliminary data.</text>
</comment>
<reference evidence="1" key="1">
    <citation type="submission" date="2023-04" db="EMBL/GenBank/DDBJ databases">
        <title>Draft Genome sequencing of Naganishia species isolated from polar environments using Oxford Nanopore Technology.</title>
        <authorList>
            <person name="Leo P."/>
            <person name="Venkateswaran K."/>
        </authorList>
    </citation>
    <scope>NUCLEOTIDE SEQUENCE</scope>
    <source>
        <strain evidence="1">MNA-CCFEE 5261</strain>
    </source>
</reference>
<accession>A0ACC2VPW8</accession>
<dbReference type="EMBL" id="JASBWR010000057">
    <property type="protein sequence ID" value="KAJ9101485.1"/>
    <property type="molecule type" value="Genomic_DNA"/>
</dbReference>
<evidence type="ECO:0000313" key="1">
    <source>
        <dbReference type="EMBL" id="KAJ9101485.1"/>
    </source>
</evidence>
<name>A0ACC2VPW8_9TREE</name>
<protein>
    <submittedName>
        <fullName evidence="1">Uncharacterized protein</fullName>
    </submittedName>
</protein>
<keyword evidence="2" id="KW-1185">Reference proteome</keyword>
<gene>
    <name evidence="1" type="ORF">QFC19_005136</name>
</gene>
<sequence length="175" mass="18723">MFGICKNASASFGPMSVMTSPIGEGRPMVRQTKKGDESAGEEKGRERGDESQYPATNLATPKELWDPGNEKDSPALATTTSNLSVTFLTSSTACLLLSSSSAISLITWTLGCFFVMSFSSVALAGSRAPAKMTAEGVRSRNAVTRRRPMPRFAPETEEVGAVKIVSEHKSQQGKR</sequence>
<proteinExistence type="predicted"/>
<evidence type="ECO:0000313" key="2">
    <source>
        <dbReference type="Proteomes" id="UP001241377"/>
    </source>
</evidence>
<dbReference type="Proteomes" id="UP001241377">
    <property type="component" value="Unassembled WGS sequence"/>
</dbReference>
<organism evidence="1 2">
    <name type="scientific">Naganishia cerealis</name>
    <dbReference type="NCBI Taxonomy" id="610337"/>
    <lineage>
        <taxon>Eukaryota</taxon>
        <taxon>Fungi</taxon>
        <taxon>Dikarya</taxon>
        <taxon>Basidiomycota</taxon>
        <taxon>Agaricomycotina</taxon>
        <taxon>Tremellomycetes</taxon>
        <taxon>Filobasidiales</taxon>
        <taxon>Filobasidiaceae</taxon>
        <taxon>Naganishia</taxon>
    </lineage>
</organism>